<dbReference type="SUPFAM" id="SSF54631">
    <property type="entry name" value="CBS-domain pair"/>
    <property type="match status" value="1"/>
</dbReference>
<evidence type="ECO:0000256" key="1">
    <source>
        <dbReference type="PROSITE-ProRule" id="PRU00703"/>
    </source>
</evidence>
<dbReference type="InterPro" id="IPR000644">
    <property type="entry name" value="CBS_dom"/>
</dbReference>
<dbReference type="Proteomes" id="UP000094960">
    <property type="component" value="Chromosome"/>
</dbReference>
<protein>
    <recommendedName>
        <fullName evidence="2">CBS domain-containing protein</fullName>
    </recommendedName>
</protein>
<accession>A0A1D7Y3C2</accession>
<evidence type="ECO:0000313" key="4">
    <source>
        <dbReference type="Proteomes" id="UP000094960"/>
    </source>
</evidence>
<reference evidence="4" key="1">
    <citation type="submission" date="2016-09" db="EMBL/GenBank/DDBJ databases">
        <title>Streptomyces puniciscabiei strain:TW1S1 Genome sequencing and assembly.</title>
        <authorList>
            <person name="Kim M.-K."/>
            <person name="Kim S.B."/>
        </authorList>
    </citation>
    <scope>NUCLEOTIDE SEQUENCE [LARGE SCALE GENOMIC DNA]</scope>
    <source>
        <strain evidence="4">TW1S1</strain>
    </source>
</reference>
<feature type="domain" description="CBS" evidence="2">
    <location>
        <begin position="1"/>
        <end position="59"/>
    </location>
</feature>
<dbReference type="EMBL" id="CP017248">
    <property type="protein sequence ID" value="AOR30056.1"/>
    <property type="molecule type" value="Genomic_DNA"/>
</dbReference>
<dbReference type="AlphaFoldDB" id="A0A1D7Y3C2"/>
<dbReference type="RefSeq" id="WP_069776710.1">
    <property type="nucleotide sequence ID" value="NZ_CP017248.1"/>
</dbReference>
<dbReference type="InterPro" id="IPR046342">
    <property type="entry name" value="CBS_dom_sf"/>
</dbReference>
<evidence type="ECO:0000313" key="3">
    <source>
        <dbReference type="EMBL" id="AOR30056.1"/>
    </source>
</evidence>
<proteinExistence type="predicted"/>
<dbReference type="PROSITE" id="PS51371">
    <property type="entry name" value="CBS"/>
    <property type="match status" value="1"/>
</dbReference>
<name>A0A1D7Y3C2_9ACTN</name>
<keyword evidence="4" id="KW-1185">Reference proteome</keyword>
<organism evidence="3 4">
    <name type="scientific">Streptomyces fodineus</name>
    <dbReference type="NCBI Taxonomy" id="1904616"/>
    <lineage>
        <taxon>Bacteria</taxon>
        <taxon>Bacillati</taxon>
        <taxon>Actinomycetota</taxon>
        <taxon>Actinomycetes</taxon>
        <taxon>Kitasatosporales</taxon>
        <taxon>Streptomycetaceae</taxon>
        <taxon>Streptomyces</taxon>
    </lineage>
</organism>
<dbReference type="KEGG" id="spun:BFF78_02295"/>
<evidence type="ECO:0000259" key="2">
    <source>
        <dbReference type="PROSITE" id="PS51371"/>
    </source>
</evidence>
<gene>
    <name evidence="3" type="ORF">BFF78_02295</name>
</gene>
<keyword evidence="1" id="KW-0129">CBS domain</keyword>
<sequence length="60" mass="6559">MADRNGPLCTVDQPVGPLLERMTQADFVVVPVTDPEGHLLGLLEREHLERAVVRPEAAEA</sequence>